<dbReference type="InterPro" id="IPR029028">
    <property type="entry name" value="Alpha/beta_knot_MTases"/>
</dbReference>
<dbReference type="PIRSF" id="PIRSF015601">
    <property type="entry name" value="MTase_slr0722"/>
    <property type="match status" value="1"/>
</dbReference>
<evidence type="ECO:0000256" key="1">
    <source>
        <dbReference type="ARBA" id="ARBA00004496"/>
    </source>
</evidence>
<dbReference type="SUPFAM" id="SSF88697">
    <property type="entry name" value="PUA domain-like"/>
    <property type="match status" value="1"/>
</dbReference>
<feature type="domain" description="Ribosomal RNA small subunit methyltransferase E methyltransferase" evidence="13">
    <location>
        <begin position="75"/>
        <end position="239"/>
    </location>
</feature>
<evidence type="ECO:0000256" key="3">
    <source>
        <dbReference type="ARBA" id="ARBA00012328"/>
    </source>
</evidence>
<comment type="function">
    <text evidence="10 12">Specifically methylates the N3 position of the uracil ring of uridine 1498 (m3U1498) in 16S rRNA. Acts on the fully assembled 30S ribosomal subunit.</text>
</comment>
<dbReference type="Gene3D" id="3.40.1280.10">
    <property type="match status" value="1"/>
</dbReference>
<dbReference type="NCBIfam" id="TIGR00046">
    <property type="entry name" value="RsmE family RNA methyltransferase"/>
    <property type="match status" value="1"/>
</dbReference>
<keyword evidence="8 12" id="KW-0808">Transferase</keyword>
<dbReference type="InterPro" id="IPR015947">
    <property type="entry name" value="PUA-like_sf"/>
</dbReference>
<evidence type="ECO:0000313" key="15">
    <source>
        <dbReference type="EMBL" id="MQM72941.1"/>
    </source>
</evidence>
<evidence type="ECO:0000256" key="6">
    <source>
        <dbReference type="ARBA" id="ARBA00022552"/>
    </source>
</evidence>
<evidence type="ECO:0000256" key="7">
    <source>
        <dbReference type="ARBA" id="ARBA00022603"/>
    </source>
</evidence>
<sequence length="244" mass="27668">MHHFFVSPDQIHRDKIEIVGEDFHHIIDVLRIQNQEKFVICDGDGSDYLCKIGEQISSEKRLTAQILDVYPSESELPYRLVLYQGLAKGKKMDEIIQKGTELGVSDFIPFESQFCVVHLKEAKAIKKKVARWQKIAKSAAQQSKRGRIPQVHLPIFLSKLDKFHGKSLIAYENEKKRSLKEVVQQWEHPVDQINILIGPEGGFAEEEVSTLEKAGAESVSLGKRILRTETAGMALCAQLNYALE</sequence>
<evidence type="ECO:0000256" key="9">
    <source>
        <dbReference type="ARBA" id="ARBA00022691"/>
    </source>
</evidence>
<evidence type="ECO:0000313" key="16">
    <source>
        <dbReference type="Proteomes" id="UP000473648"/>
    </source>
</evidence>
<evidence type="ECO:0000256" key="5">
    <source>
        <dbReference type="ARBA" id="ARBA00022490"/>
    </source>
</evidence>
<keyword evidence="9 12" id="KW-0949">S-adenosyl-L-methionine</keyword>
<dbReference type="InterPro" id="IPR006700">
    <property type="entry name" value="RsmE"/>
</dbReference>
<dbReference type="GO" id="GO:0070475">
    <property type="term" value="P:rRNA base methylation"/>
    <property type="evidence" value="ECO:0007669"/>
    <property type="project" value="TreeGrafter"/>
</dbReference>
<organism evidence="15 16">
    <name type="scientific">Candidatus Pseudoramibacter fermentans</name>
    <dbReference type="NCBI Taxonomy" id="2594427"/>
    <lineage>
        <taxon>Bacteria</taxon>
        <taxon>Bacillati</taxon>
        <taxon>Bacillota</taxon>
        <taxon>Clostridia</taxon>
        <taxon>Eubacteriales</taxon>
        <taxon>Eubacteriaceae</taxon>
        <taxon>Pseudoramibacter</taxon>
    </lineage>
</organism>
<keyword evidence="6 12" id="KW-0698">rRNA processing</keyword>
<evidence type="ECO:0000259" key="13">
    <source>
        <dbReference type="Pfam" id="PF04452"/>
    </source>
</evidence>
<dbReference type="AlphaFoldDB" id="A0A6L5GRP0"/>
<gene>
    <name evidence="15" type="ORF">FRC53_05880</name>
</gene>
<dbReference type="EMBL" id="VOGB01000004">
    <property type="protein sequence ID" value="MQM72941.1"/>
    <property type="molecule type" value="Genomic_DNA"/>
</dbReference>
<name>A0A6L5GRP0_9FIRM</name>
<keyword evidence="5 12" id="KW-0963">Cytoplasm</keyword>
<dbReference type="EC" id="2.1.1.193" evidence="3 12"/>
<accession>A0A6L5GRP0</accession>
<evidence type="ECO:0000256" key="2">
    <source>
        <dbReference type="ARBA" id="ARBA00005528"/>
    </source>
</evidence>
<dbReference type="InterPro" id="IPR046887">
    <property type="entry name" value="RsmE_PUA-like"/>
</dbReference>
<comment type="catalytic activity">
    <reaction evidence="11 12">
        <text>uridine(1498) in 16S rRNA + S-adenosyl-L-methionine = N(3)-methyluridine(1498) in 16S rRNA + S-adenosyl-L-homocysteine + H(+)</text>
        <dbReference type="Rhea" id="RHEA:42920"/>
        <dbReference type="Rhea" id="RHEA-COMP:10283"/>
        <dbReference type="Rhea" id="RHEA-COMP:10284"/>
        <dbReference type="ChEBI" id="CHEBI:15378"/>
        <dbReference type="ChEBI" id="CHEBI:57856"/>
        <dbReference type="ChEBI" id="CHEBI:59789"/>
        <dbReference type="ChEBI" id="CHEBI:65315"/>
        <dbReference type="ChEBI" id="CHEBI:74502"/>
        <dbReference type="EC" id="2.1.1.193"/>
    </reaction>
</comment>
<dbReference type="Gene3D" id="2.40.240.20">
    <property type="entry name" value="Hypothetical PUA domain-like, domain 1"/>
    <property type="match status" value="1"/>
</dbReference>
<comment type="similarity">
    <text evidence="2 12">Belongs to the RNA methyltransferase RsmE family.</text>
</comment>
<proteinExistence type="inferred from homology"/>
<dbReference type="CDD" id="cd18084">
    <property type="entry name" value="RsmE-like"/>
    <property type="match status" value="1"/>
</dbReference>
<dbReference type="Pfam" id="PF04452">
    <property type="entry name" value="Methyltrans_RNA"/>
    <property type="match status" value="1"/>
</dbReference>
<dbReference type="Pfam" id="PF20260">
    <property type="entry name" value="PUA_4"/>
    <property type="match status" value="1"/>
</dbReference>
<evidence type="ECO:0000256" key="12">
    <source>
        <dbReference type="PIRNR" id="PIRNR015601"/>
    </source>
</evidence>
<evidence type="ECO:0000256" key="11">
    <source>
        <dbReference type="ARBA" id="ARBA00047944"/>
    </source>
</evidence>
<keyword evidence="16" id="KW-1185">Reference proteome</keyword>
<evidence type="ECO:0000256" key="8">
    <source>
        <dbReference type="ARBA" id="ARBA00022679"/>
    </source>
</evidence>
<dbReference type="PANTHER" id="PTHR30027">
    <property type="entry name" value="RIBOSOMAL RNA SMALL SUBUNIT METHYLTRANSFERASE E"/>
    <property type="match status" value="1"/>
</dbReference>
<dbReference type="InterPro" id="IPR046886">
    <property type="entry name" value="RsmE_MTase_dom"/>
</dbReference>
<protein>
    <recommendedName>
        <fullName evidence="4 12">Ribosomal RNA small subunit methyltransferase E</fullName>
        <ecNumber evidence="3 12">2.1.1.193</ecNumber>
    </recommendedName>
</protein>
<evidence type="ECO:0000259" key="14">
    <source>
        <dbReference type="Pfam" id="PF20260"/>
    </source>
</evidence>
<evidence type="ECO:0000256" key="4">
    <source>
        <dbReference type="ARBA" id="ARBA00013673"/>
    </source>
</evidence>
<reference evidence="15" key="1">
    <citation type="journal article" date="2020" name="Appl. Environ. Microbiol.">
        <title>Medium-Chain Fatty Acid Synthesis by 'Candidatus Weimeria bifida' gen. nov., sp. nov., and 'Candidatus Pseudoramibacter fermentans' sp. nov.</title>
        <authorList>
            <person name="Scarborough M.J."/>
            <person name="Myers K.S."/>
            <person name="Donohue T.J."/>
            <person name="Noguera D.R."/>
        </authorList>
    </citation>
    <scope>NUCLEOTIDE SEQUENCE</scope>
    <source>
        <strain evidence="15">EUB1.1</strain>
    </source>
</reference>
<comment type="subcellular location">
    <subcellularLocation>
        <location evidence="1 12">Cytoplasm</location>
    </subcellularLocation>
</comment>
<feature type="domain" description="Ribosomal RNA small subunit methyltransferase E PUA-like" evidence="14">
    <location>
        <begin position="20"/>
        <end position="53"/>
    </location>
</feature>
<dbReference type="PANTHER" id="PTHR30027:SF3">
    <property type="entry name" value="16S RRNA (URACIL(1498)-N(3))-METHYLTRANSFERASE"/>
    <property type="match status" value="1"/>
</dbReference>
<dbReference type="SUPFAM" id="SSF75217">
    <property type="entry name" value="alpha/beta knot"/>
    <property type="match status" value="1"/>
</dbReference>
<dbReference type="GO" id="GO:0005737">
    <property type="term" value="C:cytoplasm"/>
    <property type="evidence" value="ECO:0007669"/>
    <property type="project" value="UniProtKB-SubCell"/>
</dbReference>
<dbReference type="InterPro" id="IPR029026">
    <property type="entry name" value="tRNA_m1G_MTases_N"/>
</dbReference>
<comment type="caution">
    <text evidence="15">The sequence shown here is derived from an EMBL/GenBank/DDBJ whole genome shotgun (WGS) entry which is preliminary data.</text>
</comment>
<dbReference type="Proteomes" id="UP000473648">
    <property type="component" value="Unassembled WGS sequence"/>
</dbReference>
<dbReference type="GO" id="GO:0070042">
    <property type="term" value="F:rRNA (uridine-N3-)-methyltransferase activity"/>
    <property type="evidence" value="ECO:0007669"/>
    <property type="project" value="TreeGrafter"/>
</dbReference>
<evidence type="ECO:0000256" key="10">
    <source>
        <dbReference type="ARBA" id="ARBA00025699"/>
    </source>
</evidence>
<keyword evidence="7 12" id="KW-0489">Methyltransferase</keyword>